<dbReference type="PROSITE" id="PS51462">
    <property type="entry name" value="NUDIX"/>
    <property type="match status" value="1"/>
</dbReference>
<dbReference type="SUPFAM" id="SSF55811">
    <property type="entry name" value="Nudix"/>
    <property type="match status" value="1"/>
</dbReference>
<name>A0AAN6YRP1_9PEZI</name>
<dbReference type="EMBL" id="MU865536">
    <property type="protein sequence ID" value="KAK4221552.1"/>
    <property type="molecule type" value="Genomic_DNA"/>
</dbReference>
<dbReference type="Pfam" id="PF00293">
    <property type="entry name" value="NUDIX"/>
    <property type="match status" value="1"/>
</dbReference>
<dbReference type="InterPro" id="IPR015797">
    <property type="entry name" value="NUDIX_hydrolase-like_dom_sf"/>
</dbReference>
<dbReference type="Proteomes" id="UP001301958">
    <property type="component" value="Unassembled WGS sequence"/>
</dbReference>
<reference evidence="3" key="1">
    <citation type="journal article" date="2023" name="Mol. Phylogenet. Evol.">
        <title>Genome-scale phylogeny and comparative genomics of the fungal order Sordariales.</title>
        <authorList>
            <person name="Hensen N."/>
            <person name="Bonometti L."/>
            <person name="Westerberg I."/>
            <person name="Brannstrom I.O."/>
            <person name="Guillou S."/>
            <person name="Cros-Aarteil S."/>
            <person name="Calhoun S."/>
            <person name="Haridas S."/>
            <person name="Kuo A."/>
            <person name="Mondo S."/>
            <person name="Pangilinan J."/>
            <person name="Riley R."/>
            <person name="LaButti K."/>
            <person name="Andreopoulos B."/>
            <person name="Lipzen A."/>
            <person name="Chen C."/>
            <person name="Yan M."/>
            <person name="Daum C."/>
            <person name="Ng V."/>
            <person name="Clum A."/>
            <person name="Steindorff A."/>
            <person name="Ohm R.A."/>
            <person name="Martin F."/>
            <person name="Silar P."/>
            <person name="Natvig D.O."/>
            <person name="Lalanne C."/>
            <person name="Gautier V."/>
            <person name="Ament-Velasquez S.L."/>
            <person name="Kruys A."/>
            <person name="Hutchinson M.I."/>
            <person name="Powell A.J."/>
            <person name="Barry K."/>
            <person name="Miller A.N."/>
            <person name="Grigoriev I.V."/>
            <person name="Debuchy R."/>
            <person name="Gladieux P."/>
            <person name="Hiltunen Thoren M."/>
            <person name="Johannesson H."/>
        </authorList>
    </citation>
    <scope>NUCLEOTIDE SEQUENCE</scope>
    <source>
        <strain evidence="3">CBS 990.96</strain>
    </source>
</reference>
<gene>
    <name evidence="3" type="ORF">QBC38DRAFT_521986</name>
</gene>
<protein>
    <submittedName>
        <fullName evidence="3">NUDIX hydrolase domain-like protein</fullName>
    </submittedName>
</protein>
<dbReference type="PROSITE" id="PS00893">
    <property type="entry name" value="NUDIX_BOX"/>
    <property type="match status" value="1"/>
</dbReference>
<keyword evidence="4" id="KW-1185">Reference proteome</keyword>
<dbReference type="AlphaFoldDB" id="A0AAN6YRP1"/>
<dbReference type="Gene3D" id="3.90.79.10">
    <property type="entry name" value="Nucleoside Triphosphate Pyrophosphohydrolase"/>
    <property type="match status" value="1"/>
</dbReference>
<reference evidence="3" key="2">
    <citation type="submission" date="2023-05" db="EMBL/GenBank/DDBJ databases">
        <authorList>
            <consortium name="Lawrence Berkeley National Laboratory"/>
            <person name="Steindorff A."/>
            <person name="Hensen N."/>
            <person name="Bonometti L."/>
            <person name="Westerberg I."/>
            <person name="Brannstrom I.O."/>
            <person name="Guillou S."/>
            <person name="Cros-Aarteil S."/>
            <person name="Calhoun S."/>
            <person name="Haridas S."/>
            <person name="Kuo A."/>
            <person name="Mondo S."/>
            <person name="Pangilinan J."/>
            <person name="Riley R."/>
            <person name="Labutti K."/>
            <person name="Andreopoulos B."/>
            <person name="Lipzen A."/>
            <person name="Chen C."/>
            <person name="Yanf M."/>
            <person name="Daum C."/>
            <person name="Ng V."/>
            <person name="Clum A."/>
            <person name="Ohm R."/>
            <person name="Martin F."/>
            <person name="Silar P."/>
            <person name="Natvig D."/>
            <person name="Lalanne C."/>
            <person name="Gautier V."/>
            <person name="Ament-Velasquez S.L."/>
            <person name="Kruys A."/>
            <person name="Hutchinson M.I."/>
            <person name="Powell A.J."/>
            <person name="Barry K."/>
            <person name="Miller A.N."/>
            <person name="Grigoriev I.V."/>
            <person name="Debuchy R."/>
            <person name="Gladieux P."/>
            <person name="Thoren M.H."/>
            <person name="Johannesson H."/>
        </authorList>
    </citation>
    <scope>NUCLEOTIDE SEQUENCE</scope>
    <source>
        <strain evidence="3">CBS 990.96</strain>
    </source>
</reference>
<evidence type="ECO:0000259" key="2">
    <source>
        <dbReference type="PROSITE" id="PS51462"/>
    </source>
</evidence>
<organism evidence="3 4">
    <name type="scientific">Podospora fimiseda</name>
    <dbReference type="NCBI Taxonomy" id="252190"/>
    <lineage>
        <taxon>Eukaryota</taxon>
        <taxon>Fungi</taxon>
        <taxon>Dikarya</taxon>
        <taxon>Ascomycota</taxon>
        <taxon>Pezizomycotina</taxon>
        <taxon>Sordariomycetes</taxon>
        <taxon>Sordariomycetidae</taxon>
        <taxon>Sordariales</taxon>
        <taxon>Podosporaceae</taxon>
        <taxon>Podospora</taxon>
    </lineage>
</organism>
<dbReference type="InterPro" id="IPR020084">
    <property type="entry name" value="NUDIX_hydrolase_CS"/>
</dbReference>
<keyword evidence="1 3" id="KW-0378">Hydrolase</keyword>
<proteinExistence type="predicted"/>
<dbReference type="InterPro" id="IPR000086">
    <property type="entry name" value="NUDIX_hydrolase_dom"/>
</dbReference>
<evidence type="ECO:0000256" key="1">
    <source>
        <dbReference type="ARBA" id="ARBA00022801"/>
    </source>
</evidence>
<sequence>MSVVKQPPYTMLDLVKIVDTWPYPSDPNYNNHLSSYYTFHIPPFPHPFGYIHRDFVQDVPWFPNLWNINHQTRKMTFISPPSFHSRSEAMRLSLLAGHQSPNPVPSLRRWTNEEFPLLYPPTREVVLKLDGCGVDMLGGINETVCVVAYVTIPGQEHKLWISKRAWWKSAYPRLWDCTAGGGLAFAETPLEGMVREAWEEVGLPKEWMMQRAKKVGENSFQLCRTEIGEDGCQMQVQHLFEVDLSGGEVVPDVKKAMTEECEEVRLVGVGEVKRMMRDGEMKPGAAMVILDWMIRWGYVSEETEGREGFEEIKRRLKRRLVIE</sequence>
<evidence type="ECO:0000313" key="3">
    <source>
        <dbReference type="EMBL" id="KAK4221552.1"/>
    </source>
</evidence>
<dbReference type="GO" id="GO:0016787">
    <property type="term" value="F:hydrolase activity"/>
    <property type="evidence" value="ECO:0007669"/>
    <property type="project" value="UniProtKB-KW"/>
</dbReference>
<comment type="caution">
    <text evidence="3">The sequence shown here is derived from an EMBL/GenBank/DDBJ whole genome shotgun (WGS) entry which is preliminary data.</text>
</comment>
<feature type="domain" description="Nudix hydrolase" evidence="2">
    <location>
        <begin position="139"/>
        <end position="289"/>
    </location>
</feature>
<evidence type="ECO:0000313" key="4">
    <source>
        <dbReference type="Proteomes" id="UP001301958"/>
    </source>
</evidence>
<accession>A0AAN6YRP1</accession>